<evidence type="ECO:0000313" key="1">
    <source>
        <dbReference type="EMBL" id="KAL2717329.1"/>
    </source>
</evidence>
<name>A0ABD2A9M4_VESSQ</name>
<protein>
    <submittedName>
        <fullName evidence="1">Uncharacterized protein</fullName>
    </submittedName>
</protein>
<dbReference type="Proteomes" id="UP001607302">
    <property type="component" value="Unassembled WGS sequence"/>
</dbReference>
<reference evidence="1 2" key="1">
    <citation type="journal article" date="2024" name="Ann. Entomol. Soc. Am.">
        <title>Genomic analyses of the southern and eastern yellowjacket wasps (Hymenoptera: Vespidae) reveal evolutionary signatures of social life.</title>
        <authorList>
            <person name="Catto M.A."/>
            <person name="Caine P.B."/>
            <person name="Orr S.E."/>
            <person name="Hunt B.G."/>
            <person name="Goodisman M.A.D."/>
        </authorList>
    </citation>
    <scope>NUCLEOTIDE SEQUENCE [LARGE SCALE GENOMIC DNA]</scope>
    <source>
        <strain evidence="1">233</strain>
        <tissue evidence="1">Head and thorax</tissue>
    </source>
</reference>
<keyword evidence="2" id="KW-1185">Reference proteome</keyword>
<dbReference type="EMBL" id="JAUDFV010000153">
    <property type="protein sequence ID" value="KAL2717329.1"/>
    <property type="molecule type" value="Genomic_DNA"/>
</dbReference>
<dbReference type="AlphaFoldDB" id="A0ABD2A9M4"/>
<gene>
    <name evidence="1" type="ORF">V1478_013029</name>
</gene>
<proteinExistence type="predicted"/>
<accession>A0ABD2A9M4</accession>
<organism evidence="1 2">
    <name type="scientific">Vespula squamosa</name>
    <name type="common">Southern yellow jacket</name>
    <name type="synonym">Wasp</name>
    <dbReference type="NCBI Taxonomy" id="30214"/>
    <lineage>
        <taxon>Eukaryota</taxon>
        <taxon>Metazoa</taxon>
        <taxon>Ecdysozoa</taxon>
        <taxon>Arthropoda</taxon>
        <taxon>Hexapoda</taxon>
        <taxon>Insecta</taxon>
        <taxon>Pterygota</taxon>
        <taxon>Neoptera</taxon>
        <taxon>Endopterygota</taxon>
        <taxon>Hymenoptera</taxon>
        <taxon>Apocrita</taxon>
        <taxon>Aculeata</taxon>
        <taxon>Vespoidea</taxon>
        <taxon>Vespidae</taxon>
        <taxon>Vespinae</taxon>
        <taxon>Vespula</taxon>
    </lineage>
</organism>
<comment type="caution">
    <text evidence="1">The sequence shown here is derived from an EMBL/GenBank/DDBJ whole genome shotgun (WGS) entry which is preliminary data.</text>
</comment>
<evidence type="ECO:0000313" key="2">
    <source>
        <dbReference type="Proteomes" id="UP001607302"/>
    </source>
</evidence>
<sequence length="153" mass="17197">MRLVYREHIISQAHHSERVNDALKTHIYLSVARFYFFPLNSQNFRTTSLATNLCEYPCTLAVLRIDKCTHNSNARIMRKSGLRQSTILVKQWDCGEKHTRIVATLEMPVGNEARTASGAPISYVLHFKIPSISEAVRQEAICESSTTGSTGKG</sequence>